<evidence type="ECO:0000256" key="2">
    <source>
        <dbReference type="ARBA" id="ARBA00023121"/>
    </source>
</evidence>
<comment type="similarity">
    <text evidence="1 3">Belongs to the OSBP family.</text>
</comment>
<organism evidence="5 6">
    <name type="scientific">Exaiptasia diaphana</name>
    <name type="common">Tropical sea anemone</name>
    <name type="synonym">Aiptasia pulchella</name>
    <dbReference type="NCBI Taxonomy" id="2652724"/>
    <lineage>
        <taxon>Eukaryota</taxon>
        <taxon>Metazoa</taxon>
        <taxon>Cnidaria</taxon>
        <taxon>Anthozoa</taxon>
        <taxon>Hexacorallia</taxon>
        <taxon>Actiniaria</taxon>
        <taxon>Aiptasiidae</taxon>
        <taxon>Exaiptasia</taxon>
    </lineage>
</organism>
<keyword evidence="2" id="KW-0446">Lipid-binding</keyword>
<dbReference type="InterPro" id="IPR000648">
    <property type="entry name" value="Oxysterol-bd"/>
</dbReference>
<dbReference type="Gene3D" id="2.40.160.120">
    <property type="match status" value="1"/>
</dbReference>
<dbReference type="GO" id="GO:0032934">
    <property type="term" value="F:sterol binding"/>
    <property type="evidence" value="ECO:0007669"/>
    <property type="project" value="TreeGrafter"/>
</dbReference>
<dbReference type="FunFam" id="2.40.160.120:FF:000001">
    <property type="entry name" value="Oxysterol-binding protein"/>
    <property type="match status" value="1"/>
</dbReference>
<dbReference type="InterPro" id="IPR037239">
    <property type="entry name" value="OSBP_sf"/>
</dbReference>
<dbReference type="AlphaFoldDB" id="A0A913X6U5"/>
<name>A0A913X6U5_EXADI</name>
<protein>
    <recommendedName>
        <fullName evidence="4">Oxysterol-binding protein</fullName>
    </recommendedName>
</protein>
<evidence type="ECO:0000313" key="6">
    <source>
        <dbReference type="Proteomes" id="UP000887567"/>
    </source>
</evidence>
<dbReference type="GO" id="GO:0005829">
    <property type="term" value="C:cytosol"/>
    <property type="evidence" value="ECO:0007669"/>
    <property type="project" value="TreeGrafter"/>
</dbReference>
<dbReference type="EnsemblMetazoa" id="XM_021044094.1">
    <property type="protein sequence ID" value="XP_020899753.1"/>
    <property type="gene ID" value="LOC110238421"/>
</dbReference>
<dbReference type="OrthoDB" id="416222at2759"/>
<dbReference type="SUPFAM" id="SSF144000">
    <property type="entry name" value="Oxysterol-binding protein-like"/>
    <property type="match status" value="1"/>
</dbReference>
<evidence type="ECO:0000256" key="4">
    <source>
        <dbReference type="RuleBase" id="RU003845"/>
    </source>
</evidence>
<evidence type="ECO:0000256" key="1">
    <source>
        <dbReference type="ARBA" id="ARBA00008842"/>
    </source>
</evidence>
<dbReference type="GO" id="GO:0120009">
    <property type="term" value="P:intermembrane lipid transfer"/>
    <property type="evidence" value="ECO:0007669"/>
    <property type="project" value="UniProtKB-ARBA"/>
</dbReference>
<dbReference type="InterPro" id="IPR018494">
    <property type="entry name" value="Oxysterol-bd_CS"/>
</dbReference>
<keyword evidence="4" id="KW-0813">Transport</keyword>
<dbReference type="Proteomes" id="UP000887567">
    <property type="component" value="Unplaced"/>
</dbReference>
<accession>A0A913X6U5</accession>
<evidence type="ECO:0000313" key="5">
    <source>
        <dbReference type="EnsemblMetazoa" id="XP_020899753.1"/>
    </source>
</evidence>
<dbReference type="Pfam" id="PF01237">
    <property type="entry name" value="Oxysterol_BP"/>
    <property type="match status" value="1"/>
</dbReference>
<dbReference type="GO" id="GO:0005886">
    <property type="term" value="C:plasma membrane"/>
    <property type="evidence" value="ECO:0007669"/>
    <property type="project" value="TreeGrafter"/>
</dbReference>
<dbReference type="OMA" id="PIGHTHV"/>
<dbReference type="GeneID" id="110238421"/>
<keyword evidence="4" id="KW-0445">Lipid transport</keyword>
<sequence length="139" mass="15674">MEYVSLLKTAAQCDDPIQRLQYIAAFAVSATSSNLERVGKPFNPLLGETYELVREDLGFKLVAEQVSHHPPISALQCTGEDFVFHVTVQPKLKFWGKGVEVQPKGMVTLKFPKLNEVYTWNNVNSCVHNIIVGQLWIEQ</sequence>
<proteinExistence type="inferred from homology"/>
<dbReference type="GO" id="GO:0097038">
    <property type="term" value="C:perinuclear endoplasmic reticulum"/>
    <property type="evidence" value="ECO:0007669"/>
    <property type="project" value="TreeGrafter"/>
</dbReference>
<dbReference type="RefSeq" id="XP_020899753.1">
    <property type="nucleotide sequence ID" value="XM_021044094.1"/>
</dbReference>
<keyword evidence="6" id="KW-1185">Reference proteome</keyword>
<dbReference type="PANTHER" id="PTHR10972:SF209">
    <property type="entry name" value="OXYSTEROL-BINDING PROTEIN"/>
    <property type="match status" value="1"/>
</dbReference>
<evidence type="ECO:0000256" key="3">
    <source>
        <dbReference type="RuleBase" id="RU003844"/>
    </source>
</evidence>
<dbReference type="PANTHER" id="PTHR10972">
    <property type="entry name" value="OXYSTEROL-BINDING PROTEIN-RELATED"/>
    <property type="match status" value="1"/>
</dbReference>
<reference evidence="5" key="1">
    <citation type="submission" date="2022-11" db="UniProtKB">
        <authorList>
            <consortium name="EnsemblMetazoa"/>
        </authorList>
    </citation>
    <scope>IDENTIFICATION</scope>
</reference>
<dbReference type="KEGG" id="epa:110238421"/>
<dbReference type="PROSITE" id="PS01013">
    <property type="entry name" value="OSBP"/>
    <property type="match status" value="1"/>
</dbReference>